<comment type="caution">
    <text evidence="1">The sequence shown here is derived from an EMBL/GenBank/DDBJ whole genome shotgun (WGS) entry which is preliminary data.</text>
</comment>
<evidence type="ECO:0000313" key="2">
    <source>
        <dbReference type="Proteomes" id="UP000179807"/>
    </source>
</evidence>
<proteinExistence type="predicted"/>
<evidence type="ECO:0008006" key="3">
    <source>
        <dbReference type="Google" id="ProtNLM"/>
    </source>
</evidence>
<reference evidence="1" key="1">
    <citation type="submission" date="2016-10" db="EMBL/GenBank/DDBJ databases">
        <authorList>
            <person name="Benchimol M."/>
            <person name="Almeida L.G."/>
            <person name="Vasconcelos A.T."/>
            <person name="Perreira-Neves A."/>
            <person name="Rosa I.A."/>
            <person name="Tasca T."/>
            <person name="Bogo M.R."/>
            <person name="de Souza W."/>
        </authorList>
    </citation>
    <scope>NUCLEOTIDE SEQUENCE [LARGE SCALE GENOMIC DNA]</scope>
    <source>
        <strain evidence="1">K</strain>
    </source>
</reference>
<dbReference type="InterPro" id="IPR016024">
    <property type="entry name" value="ARM-type_fold"/>
</dbReference>
<dbReference type="Proteomes" id="UP000179807">
    <property type="component" value="Unassembled WGS sequence"/>
</dbReference>
<dbReference type="SUPFAM" id="SSF48371">
    <property type="entry name" value="ARM repeat"/>
    <property type="match status" value="1"/>
</dbReference>
<gene>
    <name evidence="1" type="ORF">TRFO_27453</name>
</gene>
<dbReference type="RefSeq" id="XP_068358085.1">
    <property type="nucleotide sequence ID" value="XM_068505558.1"/>
</dbReference>
<evidence type="ECO:0000313" key="1">
    <source>
        <dbReference type="EMBL" id="OHT04949.1"/>
    </source>
</evidence>
<keyword evidence="2" id="KW-1185">Reference proteome</keyword>
<dbReference type="AlphaFoldDB" id="A0A1J4K654"/>
<name>A0A1J4K654_9EUKA</name>
<dbReference type="VEuPathDB" id="TrichDB:TRFO_27453"/>
<dbReference type="InterPro" id="IPR011989">
    <property type="entry name" value="ARM-like"/>
</dbReference>
<sequence>MEFTSFGQYLLTAQSPQPNISYQSWCVLSDFTKQNFDIFMNYFLEILQNTEFPSNSKKFALILFNRLFQSEDSNFAINPDIFPNLIQIVLSMFSSNDIELAGLSAELLSNLSILELQDDENCPLISAYAQSLASVSTPSEIYGFSTLLSDICSIFKTNEDEQNMIMTAVLHHLSNQNNENYIKIKLLQISCSIIGQTENRQMIEALAAELINQMNNSSIYSELFNCWSQIVSDFPEFTPFVLQNISQIAINSLENIEAQSSILYFFNSLLCEETAQYFSNLVTLFFPILFKIIAEDEKSFENDATNFLENLIILTSSVYLSPLSGNPIAFIHTIPNGNDYIILIAFCALAKMKITFDLNFIFPKISSQIPRERYMAIRCIKIITKNKQLLDAVNECLLHTSDLIDIQYQVVRLINVLLEVENFPIHNYFDFLLINTMNENPIICSVSFDVLKKSLSFMNQDQIILFTSKILEYFEKCLQNQVLHSNLIKLSTIIQKIAMKLKKSFLPFAKQSQNLLNLMAKIDFDYFIETLLPIVIIAYETENVILLEQICQTEIQILQKNYENDDIVNSVITSFFYIFQLVNIEPYLSVIIPLYFTIFQQTKNLQVLSGFNDVLDSNQEIVKTEFPNLTNLVLQTIEILGNEKIESYEIDYNEKKQTIFNDLSDVILYLVKYSPQSCLIQAAFQYLMILEQQFDDLDSFSFSIIEMIYTLCIIQKDEVYSFLQSYPKIKEMIMEGLNDPNSHDYSQRIISIYGVELF</sequence>
<accession>A0A1J4K654</accession>
<dbReference type="GeneID" id="94840262"/>
<organism evidence="1 2">
    <name type="scientific">Tritrichomonas foetus</name>
    <dbReference type="NCBI Taxonomy" id="1144522"/>
    <lineage>
        <taxon>Eukaryota</taxon>
        <taxon>Metamonada</taxon>
        <taxon>Parabasalia</taxon>
        <taxon>Tritrichomonadida</taxon>
        <taxon>Tritrichomonadidae</taxon>
        <taxon>Tritrichomonas</taxon>
    </lineage>
</organism>
<dbReference type="EMBL" id="MLAK01000775">
    <property type="protein sequence ID" value="OHT04949.1"/>
    <property type="molecule type" value="Genomic_DNA"/>
</dbReference>
<dbReference type="Gene3D" id="1.25.10.10">
    <property type="entry name" value="Leucine-rich Repeat Variant"/>
    <property type="match status" value="1"/>
</dbReference>
<protein>
    <recommendedName>
        <fullName evidence="3">Importin N-terminal domain-containing protein</fullName>
    </recommendedName>
</protein>